<feature type="region of interest" description="Disordered" evidence="1">
    <location>
        <begin position="159"/>
        <end position="187"/>
    </location>
</feature>
<feature type="region of interest" description="Disordered" evidence="1">
    <location>
        <begin position="354"/>
        <end position="376"/>
    </location>
</feature>
<sequence length="388" mass="40962">MAATESLSLGYWVLEAVCAAGESQPAPRKRRGHRCNTCVLTVWHMHGPGTAADGNYDTFVQDEEHVTQRGPYCAAASVAGMVLSFAAELGGPEEAAARTCATQEAVVQLMRGFGVPGLERSTARVGNVTWKRAMRMATIADDPEKGLLGGQVRFAPRDLEPCGPVPVAGADGRATEADGVEAGGEGPSAEALAAESDALWERLRSDMAAGARVMYHCANHYTRVFGWRQSRPGVDADALGGPVDGPGSEADRGLAAEAVGGDSDGEEGPPAQPAGGQSRGAGRGRPAAPLFDWGRHRSRAGCRREVLTAKRGQGPKHWVSWEQVVADVRKHKLHRLFSVSLVDRRSRARRARAQLASDARAGNADQQPDAKLRADAAPCAPSRGALLI</sequence>
<feature type="region of interest" description="Disordered" evidence="1">
    <location>
        <begin position="258"/>
        <end position="292"/>
    </location>
</feature>
<proteinExistence type="predicted"/>
<evidence type="ECO:0000313" key="3">
    <source>
        <dbReference type="EMBL" id="KAA0167897.1"/>
    </source>
</evidence>
<evidence type="ECO:0000256" key="1">
    <source>
        <dbReference type="SAM" id="MobiDB-lite"/>
    </source>
</evidence>
<gene>
    <name evidence="3" type="ORF">FNF28_02643</name>
    <name evidence="2" type="ORF">FNF29_00573</name>
</gene>
<keyword evidence="4" id="KW-1185">Reference proteome</keyword>
<organism evidence="3 5">
    <name type="scientific">Cafeteria roenbergensis</name>
    <name type="common">Marine flagellate</name>
    <dbReference type="NCBI Taxonomy" id="33653"/>
    <lineage>
        <taxon>Eukaryota</taxon>
        <taxon>Sar</taxon>
        <taxon>Stramenopiles</taxon>
        <taxon>Bigyra</taxon>
        <taxon>Opalozoa</taxon>
        <taxon>Bicosoecida</taxon>
        <taxon>Cafeteriaceae</taxon>
        <taxon>Cafeteria</taxon>
    </lineage>
</organism>
<dbReference type="EMBL" id="VLTN01000002">
    <property type="protein sequence ID" value="KAA0157221.1"/>
    <property type="molecule type" value="Genomic_DNA"/>
</dbReference>
<dbReference type="Proteomes" id="UP000324907">
    <property type="component" value="Unassembled WGS sequence"/>
</dbReference>
<evidence type="ECO:0000313" key="5">
    <source>
        <dbReference type="Proteomes" id="UP000324907"/>
    </source>
</evidence>
<dbReference type="Proteomes" id="UP000323011">
    <property type="component" value="Unassembled WGS sequence"/>
</dbReference>
<dbReference type="EMBL" id="VLTL01000031">
    <property type="protein sequence ID" value="KAA0167897.1"/>
    <property type="molecule type" value="Genomic_DNA"/>
</dbReference>
<protein>
    <submittedName>
        <fullName evidence="3">Uncharacterized protein</fullName>
    </submittedName>
</protein>
<dbReference type="AlphaFoldDB" id="A0A5A8DTD6"/>
<name>A0A5A8DTD6_CAFRO</name>
<accession>A0A5A8DTD6</accession>
<evidence type="ECO:0000313" key="2">
    <source>
        <dbReference type="EMBL" id="KAA0157221.1"/>
    </source>
</evidence>
<comment type="caution">
    <text evidence="3">The sequence shown here is derived from an EMBL/GenBank/DDBJ whole genome shotgun (WGS) entry which is preliminary data.</text>
</comment>
<reference evidence="4 5" key="1">
    <citation type="submission" date="2019-07" db="EMBL/GenBank/DDBJ databases">
        <title>Genomes of Cafeteria roenbergensis.</title>
        <authorList>
            <person name="Fischer M.G."/>
            <person name="Hackl T."/>
            <person name="Roman M."/>
        </authorList>
    </citation>
    <scope>NUCLEOTIDE SEQUENCE [LARGE SCALE GENOMIC DNA]</scope>
    <source>
        <strain evidence="2 4">BVI</strain>
        <strain evidence="3 5">RCC970-E3</strain>
    </source>
</reference>
<evidence type="ECO:0000313" key="4">
    <source>
        <dbReference type="Proteomes" id="UP000323011"/>
    </source>
</evidence>